<evidence type="ECO:0000313" key="2">
    <source>
        <dbReference type="EMBL" id="KAK6518725.1"/>
    </source>
</evidence>
<protein>
    <submittedName>
        <fullName evidence="2">Uncharacterized protein</fullName>
    </submittedName>
</protein>
<dbReference type="AlphaFoldDB" id="A0AAN8RW94"/>
<proteinExistence type="predicted"/>
<reference evidence="2 3" key="1">
    <citation type="submission" date="2019-10" db="EMBL/GenBank/DDBJ databases">
        <authorList>
            <person name="Palmer J.M."/>
        </authorList>
    </citation>
    <scope>NUCLEOTIDE SEQUENCE [LARGE SCALE GENOMIC DNA]</scope>
    <source>
        <strain evidence="2 3">TWF506</strain>
    </source>
</reference>
<feature type="compositionally biased region" description="Low complexity" evidence="1">
    <location>
        <begin position="11"/>
        <end position="32"/>
    </location>
</feature>
<feature type="region of interest" description="Disordered" evidence="1">
    <location>
        <begin position="1"/>
        <end position="32"/>
    </location>
</feature>
<name>A0AAN8RW94_9PEZI</name>
<dbReference type="Proteomes" id="UP001307849">
    <property type="component" value="Unassembled WGS sequence"/>
</dbReference>
<gene>
    <name evidence="2" type="ORF">TWF506_005863</name>
</gene>
<organism evidence="2 3">
    <name type="scientific">Arthrobotrys conoides</name>
    <dbReference type="NCBI Taxonomy" id="74498"/>
    <lineage>
        <taxon>Eukaryota</taxon>
        <taxon>Fungi</taxon>
        <taxon>Dikarya</taxon>
        <taxon>Ascomycota</taxon>
        <taxon>Pezizomycotina</taxon>
        <taxon>Orbiliomycetes</taxon>
        <taxon>Orbiliales</taxon>
        <taxon>Orbiliaceae</taxon>
        <taxon>Arthrobotrys</taxon>
    </lineage>
</organism>
<comment type="caution">
    <text evidence="2">The sequence shown here is derived from an EMBL/GenBank/DDBJ whole genome shotgun (WGS) entry which is preliminary data.</text>
</comment>
<evidence type="ECO:0000313" key="3">
    <source>
        <dbReference type="Proteomes" id="UP001307849"/>
    </source>
</evidence>
<evidence type="ECO:0000256" key="1">
    <source>
        <dbReference type="SAM" id="MobiDB-lite"/>
    </source>
</evidence>
<keyword evidence="3" id="KW-1185">Reference proteome</keyword>
<dbReference type="EMBL" id="JAVHJM010000002">
    <property type="protein sequence ID" value="KAK6518725.1"/>
    <property type="molecule type" value="Genomic_DNA"/>
</dbReference>
<sequence length="360" mass="40217">MQQDPQPAEPSSSTSALSDTTTTTTTDTTANTTTTTISAPKYTASEVSWMIKNYQSETNFLHKYGLNVTKPRQRAAGPALVKLLIGGTGRARNLEIVAKAVVGGRGRRRGRRTTRTPSPVEEVTTEIEPFDILCPTPREDTCKSTRRALQYHLLPHEDNFKTNWLFSPNSRMHSTNDLNWFKTTFEFSAVTTQGDPAVGGGTIDLPILTNKGVAIVSLKHVIYNPLAPCNILGTMGVIPFGYEICPDGHSEEARIFLNHNRSLWTSLENIGIPGTDEENEGRWLRVRVAGQGRGRIGIPETGRYAVPVEMIHSGQKKDTRFYKIEGELRKIDMIRYEMALKEDEFKRHRDVLKKAGFKVL</sequence>
<accession>A0AAN8RW94</accession>